<evidence type="ECO:0000256" key="7">
    <source>
        <dbReference type="SAM" id="Phobius"/>
    </source>
</evidence>
<dbReference type="Pfam" id="PF01186">
    <property type="entry name" value="Lysyl_oxidase"/>
    <property type="match status" value="1"/>
</dbReference>
<dbReference type="STRING" id="6182.A0A4Z2CTP9"/>
<protein>
    <submittedName>
        <fullName evidence="9">Lysyl oxidaseB isoform 1</fullName>
    </submittedName>
</protein>
<reference evidence="9 10" key="1">
    <citation type="submission" date="2019-03" db="EMBL/GenBank/DDBJ databases">
        <title>An improved genome assembly of the fluke Schistosoma japonicum.</title>
        <authorList>
            <person name="Hu W."/>
            <person name="Luo F."/>
            <person name="Yin M."/>
            <person name="Mo X."/>
            <person name="Sun C."/>
            <person name="Wu Q."/>
            <person name="Zhu B."/>
            <person name="Xiang M."/>
            <person name="Wang J."/>
            <person name="Wang Y."/>
            <person name="Zhang T."/>
            <person name="Xu B."/>
            <person name="Zheng H."/>
            <person name="Feng Z."/>
        </authorList>
    </citation>
    <scope>NUCLEOTIDE SEQUENCE [LARGE SCALE GENOMIC DNA]</scope>
    <source>
        <strain evidence="9">HuSjv2</strain>
        <tissue evidence="9">Worms</tissue>
    </source>
</reference>
<dbReference type="PANTHER" id="PTHR45817:SF4">
    <property type="entry name" value="LYSYL OXIDASE-LIKE-RELATED"/>
    <property type="match status" value="1"/>
</dbReference>
<evidence type="ECO:0000256" key="4">
    <source>
        <dbReference type="ARBA" id="ARBA00023170"/>
    </source>
</evidence>
<keyword evidence="1" id="KW-0732">Signal</keyword>
<accession>A0A4Z2CTP9</accession>
<dbReference type="InterPro" id="IPR050912">
    <property type="entry name" value="LOX-like_protein"/>
</dbReference>
<keyword evidence="7" id="KW-1133">Transmembrane helix</keyword>
<feature type="transmembrane region" description="Helical" evidence="7">
    <location>
        <begin position="30"/>
        <end position="47"/>
    </location>
</feature>
<keyword evidence="3 6" id="KW-1015">Disulfide bond</keyword>
<evidence type="ECO:0000256" key="5">
    <source>
        <dbReference type="ARBA" id="ARBA00023180"/>
    </source>
</evidence>
<dbReference type="FunFam" id="3.10.250.10:FF:000007">
    <property type="entry name" value="Soluble scavenger receptor cysteine-rich domain-containing protein SSC5D"/>
    <property type="match status" value="1"/>
</dbReference>
<evidence type="ECO:0000313" key="9">
    <source>
        <dbReference type="EMBL" id="TNN07494.1"/>
    </source>
</evidence>
<dbReference type="GO" id="GO:0005615">
    <property type="term" value="C:extracellular space"/>
    <property type="evidence" value="ECO:0007669"/>
    <property type="project" value="TreeGrafter"/>
</dbReference>
<dbReference type="InterPro" id="IPR001190">
    <property type="entry name" value="SRCR"/>
</dbReference>
<dbReference type="Pfam" id="PF00530">
    <property type="entry name" value="SRCR"/>
    <property type="match status" value="1"/>
</dbReference>
<keyword evidence="7" id="KW-0812">Transmembrane</keyword>
<keyword evidence="4" id="KW-0675">Receptor</keyword>
<evidence type="ECO:0000256" key="2">
    <source>
        <dbReference type="ARBA" id="ARBA00022737"/>
    </source>
</evidence>
<dbReference type="EMBL" id="SKCS01000429">
    <property type="protein sequence ID" value="TNN07494.1"/>
    <property type="molecule type" value="Genomic_DNA"/>
</dbReference>
<dbReference type="PROSITE" id="PS50287">
    <property type="entry name" value="SRCR_2"/>
    <property type="match status" value="2"/>
</dbReference>
<dbReference type="AlphaFoldDB" id="A0A4Z2CTP9"/>
<feature type="disulfide bond" evidence="6">
    <location>
        <begin position="319"/>
        <end position="329"/>
    </location>
</feature>
<evidence type="ECO:0000256" key="1">
    <source>
        <dbReference type="ARBA" id="ARBA00022729"/>
    </source>
</evidence>
<dbReference type="GO" id="GO:0005507">
    <property type="term" value="F:copper ion binding"/>
    <property type="evidence" value="ECO:0007669"/>
    <property type="project" value="InterPro"/>
</dbReference>
<dbReference type="Gene3D" id="3.10.250.10">
    <property type="entry name" value="SRCR-like domain"/>
    <property type="match status" value="2"/>
</dbReference>
<dbReference type="SMART" id="SM00202">
    <property type="entry name" value="SR"/>
    <property type="match status" value="1"/>
</dbReference>
<keyword evidence="5" id="KW-0325">Glycoprotein</keyword>
<gene>
    <name evidence="9" type="ORF">EWB00_007713</name>
</gene>
<keyword evidence="2" id="KW-0677">Repeat</keyword>
<dbReference type="OrthoDB" id="10066015at2759"/>
<organism evidence="9 10">
    <name type="scientific">Schistosoma japonicum</name>
    <name type="common">Blood fluke</name>
    <dbReference type="NCBI Taxonomy" id="6182"/>
    <lineage>
        <taxon>Eukaryota</taxon>
        <taxon>Metazoa</taxon>
        <taxon>Spiralia</taxon>
        <taxon>Lophotrochozoa</taxon>
        <taxon>Platyhelminthes</taxon>
        <taxon>Trematoda</taxon>
        <taxon>Digenea</taxon>
        <taxon>Strigeidida</taxon>
        <taxon>Schistosomatoidea</taxon>
        <taxon>Schistosomatidae</taxon>
        <taxon>Schistosoma</taxon>
    </lineage>
</organism>
<feature type="domain" description="SRCR" evidence="8">
    <location>
        <begin position="108"/>
        <end position="207"/>
    </location>
</feature>
<dbReference type="GO" id="GO:0004720">
    <property type="term" value="F:protein-lysine 6-oxidase activity"/>
    <property type="evidence" value="ECO:0007669"/>
    <property type="project" value="TreeGrafter"/>
</dbReference>
<proteinExistence type="predicted"/>
<feature type="disulfide bond" evidence="6">
    <location>
        <begin position="178"/>
        <end position="188"/>
    </location>
</feature>
<keyword evidence="10" id="KW-1185">Reference proteome</keyword>
<sequence>MLSSVLSKFFSSSFHHYYISIFSHKMPNNYIKAFIILLNLFIILVNVNGFSMKLRNWDDVYGYNAIWNAPVNKEHSLNKRIIINSTSEHNQDEKKKLKLKNKGFAENLMLIDGASKNEGTVLVNRHGKWGTICDDNWTLKEANVICRMLGYPYALQATTRDYFFSNSEYDYLLDDVYCKGSESYLNECVYWTEHDCLKREEAGVICLNPEPIKWQYSVKNPQIEKLSAAETKRMKQQIFWSVVEKYDNSGLYIIKVRVPQGRNRRMLIGAVCIDQFRGAEANVACQSTNYPFASSYYPIPLKNVKDYTVYHPLVRIGHCFGNESKLEDCVTFTDPNGIPCSNKSLGIAVNCTTALADLEPDVKALESSAYSSMIPLFQAQCALEENCFPPSVYNLINRNRNLALMHMRRLMRFSSIIHNVGTEVFRPHEPPERWIWHACHMHYHSMKVFSYYKVINTKQQLMAVGHKASFCLEDNACKNGYKKHFVCSTTLVTRGDQGISPGCQDNYFHDYDCQWLDITDLIPGEYIFQLILNPDFLVPEITYDNNAVECRLSIGHTHHHYAALSKCHLVHPYDL</sequence>
<comment type="caution">
    <text evidence="6">Lacks conserved residue(s) required for the propagation of feature annotation.</text>
</comment>
<keyword evidence="7" id="KW-0472">Membrane</keyword>
<dbReference type="PRINTS" id="PR00258">
    <property type="entry name" value="SPERACTRCPTR"/>
</dbReference>
<dbReference type="PANTHER" id="PTHR45817">
    <property type="entry name" value="LYSYL OXIDASE-LIKE-RELATED"/>
    <property type="match status" value="1"/>
</dbReference>
<name>A0A4Z2CTP9_SCHJA</name>
<dbReference type="InterPro" id="IPR036772">
    <property type="entry name" value="SRCR-like_dom_sf"/>
</dbReference>
<dbReference type="GO" id="GO:0016020">
    <property type="term" value="C:membrane"/>
    <property type="evidence" value="ECO:0007669"/>
    <property type="project" value="InterPro"/>
</dbReference>
<evidence type="ECO:0000256" key="3">
    <source>
        <dbReference type="ARBA" id="ARBA00023157"/>
    </source>
</evidence>
<dbReference type="Proteomes" id="UP000311919">
    <property type="component" value="Unassembled WGS sequence"/>
</dbReference>
<evidence type="ECO:0000259" key="8">
    <source>
        <dbReference type="PROSITE" id="PS50287"/>
    </source>
</evidence>
<comment type="caution">
    <text evidence="9">The sequence shown here is derived from an EMBL/GenBank/DDBJ whole genome shotgun (WGS) entry which is preliminary data.</text>
</comment>
<dbReference type="InterPro" id="IPR001695">
    <property type="entry name" value="Lysyl_oxidase"/>
</dbReference>
<feature type="domain" description="SRCR" evidence="8">
    <location>
        <begin position="255"/>
        <end position="352"/>
    </location>
</feature>
<evidence type="ECO:0000313" key="10">
    <source>
        <dbReference type="Proteomes" id="UP000311919"/>
    </source>
</evidence>
<dbReference type="SUPFAM" id="SSF56487">
    <property type="entry name" value="SRCR-like"/>
    <property type="match status" value="2"/>
</dbReference>
<dbReference type="PRINTS" id="PR00074">
    <property type="entry name" value="LYSYLOXIDASE"/>
</dbReference>
<evidence type="ECO:0000256" key="6">
    <source>
        <dbReference type="PROSITE-ProRule" id="PRU00196"/>
    </source>
</evidence>